<keyword evidence="3" id="KW-1185">Reference proteome</keyword>
<accession>A0A9P9YYY6</accession>
<dbReference type="EMBL" id="JAMKOV010000001">
    <property type="protein sequence ID" value="KAI8045687.1"/>
    <property type="molecule type" value="Genomic_DNA"/>
</dbReference>
<dbReference type="AlphaFoldDB" id="A0A9P9YYY6"/>
<name>A0A9P9YYY6_9MUSC</name>
<reference evidence="2" key="1">
    <citation type="journal article" date="2023" name="Genome Biol. Evol.">
        <title>Long-read-based Genome Assembly of Drosophila gunungcola Reveals Fewer Chemosensory Genes in Flower-breeding Species.</title>
        <authorList>
            <person name="Negi A."/>
            <person name="Liao B.Y."/>
            <person name="Yeh S.D."/>
        </authorList>
    </citation>
    <scope>NUCLEOTIDE SEQUENCE</scope>
    <source>
        <strain evidence="2">Sukarami</strain>
    </source>
</reference>
<proteinExistence type="predicted"/>
<organism evidence="2 3">
    <name type="scientific">Drosophila gunungcola</name>
    <name type="common">fruit fly</name>
    <dbReference type="NCBI Taxonomy" id="103775"/>
    <lineage>
        <taxon>Eukaryota</taxon>
        <taxon>Metazoa</taxon>
        <taxon>Ecdysozoa</taxon>
        <taxon>Arthropoda</taxon>
        <taxon>Hexapoda</taxon>
        <taxon>Insecta</taxon>
        <taxon>Pterygota</taxon>
        <taxon>Neoptera</taxon>
        <taxon>Endopterygota</taxon>
        <taxon>Diptera</taxon>
        <taxon>Brachycera</taxon>
        <taxon>Muscomorpha</taxon>
        <taxon>Ephydroidea</taxon>
        <taxon>Drosophilidae</taxon>
        <taxon>Drosophila</taxon>
        <taxon>Sophophora</taxon>
    </lineage>
</organism>
<dbReference type="Proteomes" id="UP001059596">
    <property type="component" value="Chromosome 3R"/>
</dbReference>
<protein>
    <submittedName>
        <fullName evidence="2">Uncharacterized protein</fullName>
    </submittedName>
</protein>
<evidence type="ECO:0000256" key="1">
    <source>
        <dbReference type="SAM" id="MobiDB-lite"/>
    </source>
</evidence>
<comment type="caution">
    <text evidence="2">The sequence shown here is derived from an EMBL/GenBank/DDBJ whole genome shotgun (WGS) entry which is preliminary data.</text>
</comment>
<evidence type="ECO:0000313" key="3">
    <source>
        <dbReference type="Proteomes" id="UP001059596"/>
    </source>
</evidence>
<gene>
    <name evidence="2" type="ORF">M5D96_001870</name>
</gene>
<feature type="region of interest" description="Disordered" evidence="1">
    <location>
        <begin position="89"/>
        <end position="133"/>
    </location>
</feature>
<sequence length="133" mass="12841">MLLGVGSGSGSNSSMGMGMGMGLGLGLGLSHAPCTGTLTPHHSLATATSPTAHSAPLGNICNTLPHAPSSGLSSNLPLNRNLVMLRNHLRKNTSSSGGLAGNGGGGGGGGGGSGACGVGVQLLQDQDDRLEDQ</sequence>
<feature type="compositionally biased region" description="Gly residues" evidence="1">
    <location>
        <begin position="98"/>
        <end position="117"/>
    </location>
</feature>
<evidence type="ECO:0000313" key="2">
    <source>
        <dbReference type="EMBL" id="KAI8045687.1"/>
    </source>
</evidence>